<dbReference type="Pfam" id="PF10604">
    <property type="entry name" value="Polyketide_cyc2"/>
    <property type="match status" value="1"/>
</dbReference>
<keyword evidence="2" id="KW-1185">Reference proteome</keyword>
<dbReference type="SUPFAM" id="SSF55961">
    <property type="entry name" value="Bet v1-like"/>
    <property type="match status" value="1"/>
</dbReference>
<dbReference type="RefSeq" id="WP_126292583.1">
    <property type="nucleotide sequence ID" value="NZ_CP155468.1"/>
</dbReference>
<organism evidence="1 2">
    <name type="scientific">Lysinibacillus telephonicus</name>
    <dbReference type="NCBI Taxonomy" id="1714840"/>
    <lineage>
        <taxon>Bacteria</taxon>
        <taxon>Bacillati</taxon>
        <taxon>Bacillota</taxon>
        <taxon>Bacilli</taxon>
        <taxon>Bacillales</taxon>
        <taxon>Bacillaceae</taxon>
        <taxon>Lysinibacillus</taxon>
    </lineage>
</organism>
<comment type="caution">
    <text evidence="1">The sequence shown here is derived from an EMBL/GenBank/DDBJ whole genome shotgun (WGS) entry which is preliminary data.</text>
</comment>
<protein>
    <submittedName>
        <fullName evidence="1">SRPBCC family protein</fullName>
    </submittedName>
</protein>
<evidence type="ECO:0000313" key="2">
    <source>
        <dbReference type="Proteomes" id="UP000276349"/>
    </source>
</evidence>
<accession>A0A3S0QY17</accession>
<evidence type="ECO:0000313" key="1">
    <source>
        <dbReference type="EMBL" id="RTQ96110.1"/>
    </source>
</evidence>
<gene>
    <name evidence="1" type="ORF">EKG35_01710</name>
</gene>
<proteinExistence type="predicted"/>
<dbReference type="CDD" id="cd07812">
    <property type="entry name" value="SRPBCC"/>
    <property type="match status" value="1"/>
</dbReference>
<dbReference type="Proteomes" id="UP000276349">
    <property type="component" value="Unassembled WGS sequence"/>
</dbReference>
<dbReference type="InterPro" id="IPR019587">
    <property type="entry name" value="Polyketide_cyclase/dehydratase"/>
</dbReference>
<dbReference type="AlphaFoldDB" id="A0A3S0QY17"/>
<dbReference type="Gene3D" id="3.30.530.20">
    <property type="match status" value="1"/>
</dbReference>
<dbReference type="InterPro" id="IPR023393">
    <property type="entry name" value="START-like_dom_sf"/>
</dbReference>
<reference evidence="1 2" key="1">
    <citation type="submission" date="2018-12" db="EMBL/GenBank/DDBJ databases">
        <authorList>
            <person name="Yu L."/>
        </authorList>
    </citation>
    <scope>NUCLEOTIDE SEQUENCE [LARGE SCALE GENOMIC DNA]</scope>
    <source>
        <strain evidence="1 2">S5H2222</strain>
    </source>
</reference>
<sequence>MKSWTKEIVISAPIEQVWKYFDGNLEDMQKIMPQVVAHEPIKLTKDKIGSVYLQKYREGKQLQEYEVKTLQYENEPNFKKLKIEFNLAKMFEITSQYELRKINGNTTLFKYMTTNLPLKWFLKPIVMLASDKVVIQFVERVKKVAEAQK</sequence>
<dbReference type="EMBL" id="RXNR01000003">
    <property type="protein sequence ID" value="RTQ96110.1"/>
    <property type="molecule type" value="Genomic_DNA"/>
</dbReference>
<dbReference type="OrthoDB" id="2360771at2"/>
<name>A0A3S0QY17_9BACI</name>